<sequence>MELFYFIYFFVALVQAPFIAWGRGCSGYLLFMACSMLCPIVGPLLWAWLVTPCPGPQAVQFCLAIHVFALGITLVALP</sequence>
<accession>A0A318I0W0</accession>
<feature type="transmembrane region" description="Helical" evidence="1">
    <location>
        <begin position="57"/>
        <end position="77"/>
    </location>
</feature>
<evidence type="ECO:0000313" key="2">
    <source>
        <dbReference type="EMBL" id="PXX21257.1"/>
    </source>
</evidence>
<keyword evidence="1" id="KW-0812">Transmembrane</keyword>
<comment type="caution">
    <text evidence="2">The sequence shown here is derived from an EMBL/GenBank/DDBJ whole genome shotgun (WGS) entry which is preliminary data.</text>
</comment>
<feature type="transmembrane region" description="Helical" evidence="1">
    <location>
        <begin position="6"/>
        <end position="22"/>
    </location>
</feature>
<keyword evidence="1" id="KW-1133">Transmembrane helix</keyword>
<reference evidence="2 3" key="1">
    <citation type="submission" date="2018-05" db="EMBL/GenBank/DDBJ databases">
        <title>Genomic Encyclopedia of Type Strains, Phase I: the one thousand microbial genomes (KMG-I) project.</title>
        <authorList>
            <person name="Kyrpides N."/>
        </authorList>
    </citation>
    <scope>NUCLEOTIDE SEQUENCE [LARGE SCALE GENOMIC DNA]</scope>
    <source>
        <strain evidence="2 3">DSM 15611</strain>
    </source>
</reference>
<dbReference type="Proteomes" id="UP000248314">
    <property type="component" value="Unassembled WGS sequence"/>
</dbReference>
<organism evidence="2 3">
    <name type="scientific">Hoylesella shahii DSM 15611 = JCM 12083</name>
    <dbReference type="NCBI Taxonomy" id="1122991"/>
    <lineage>
        <taxon>Bacteria</taxon>
        <taxon>Pseudomonadati</taxon>
        <taxon>Bacteroidota</taxon>
        <taxon>Bacteroidia</taxon>
        <taxon>Bacteroidales</taxon>
        <taxon>Prevotellaceae</taxon>
        <taxon>Hoylesella</taxon>
    </lineage>
</organism>
<feature type="transmembrane region" description="Helical" evidence="1">
    <location>
        <begin position="29"/>
        <end position="51"/>
    </location>
</feature>
<evidence type="ECO:0000313" key="3">
    <source>
        <dbReference type="Proteomes" id="UP000248314"/>
    </source>
</evidence>
<protein>
    <submittedName>
        <fullName evidence="2">Uncharacterized protein</fullName>
    </submittedName>
</protein>
<dbReference type="EMBL" id="QJJX01000021">
    <property type="protein sequence ID" value="PXX21257.1"/>
    <property type="molecule type" value="Genomic_DNA"/>
</dbReference>
<dbReference type="STRING" id="1122991.GCA_000613445_01525"/>
<proteinExistence type="predicted"/>
<keyword evidence="3" id="KW-1185">Reference proteome</keyword>
<gene>
    <name evidence="2" type="ORF">EJ73_01781</name>
</gene>
<dbReference type="AlphaFoldDB" id="A0A318I0W0"/>
<name>A0A318I0W0_9BACT</name>
<evidence type="ECO:0000256" key="1">
    <source>
        <dbReference type="SAM" id="Phobius"/>
    </source>
</evidence>
<keyword evidence="1" id="KW-0472">Membrane</keyword>